<evidence type="ECO:0000259" key="3">
    <source>
        <dbReference type="Pfam" id="PF09073"/>
    </source>
</evidence>
<reference evidence="4" key="1">
    <citation type="submission" date="2023-01" db="EMBL/GenBank/DDBJ databases">
        <title>Exophiala dermititidis isolated from Cystic Fibrosis Patient.</title>
        <authorList>
            <person name="Kurbessoian T."/>
            <person name="Crocker A."/>
            <person name="Murante D."/>
            <person name="Hogan D.A."/>
            <person name="Stajich J.E."/>
        </authorList>
    </citation>
    <scope>NUCLEOTIDE SEQUENCE</scope>
    <source>
        <strain evidence="4">Ex8</strain>
    </source>
</reference>
<dbReference type="PANTHER" id="PTHR23325">
    <property type="entry name" value="SERUM RESPONSE FACTOR-BINDING"/>
    <property type="match status" value="1"/>
</dbReference>
<dbReference type="InterPro" id="IPR037393">
    <property type="entry name" value="Bud22/SRFB1"/>
</dbReference>
<dbReference type="AlphaFoldDB" id="A0AAN6IR02"/>
<feature type="domain" description="Bud22" evidence="3">
    <location>
        <begin position="35"/>
        <end position="433"/>
    </location>
</feature>
<evidence type="ECO:0000313" key="4">
    <source>
        <dbReference type="EMBL" id="KAJ8987300.1"/>
    </source>
</evidence>
<feature type="compositionally biased region" description="Basic and acidic residues" evidence="2">
    <location>
        <begin position="306"/>
        <end position="317"/>
    </location>
</feature>
<dbReference type="Proteomes" id="UP001161757">
    <property type="component" value="Unassembled WGS sequence"/>
</dbReference>
<feature type="compositionally biased region" description="Low complexity" evidence="2">
    <location>
        <begin position="289"/>
        <end position="299"/>
    </location>
</feature>
<evidence type="ECO:0000313" key="5">
    <source>
        <dbReference type="Proteomes" id="UP001161757"/>
    </source>
</evidence>
<dbReference type="GO" id="GO:0030686">
    <property type="term" value="C:90S preribosome"/>
    <property type="evidence" value="ECO:0007669"/>
    <property type="project" value="TreeGrafter"/>
</dbReference>
<feature type="compositionally biased region" description="Basic and acidic residues" evidence="2">
    <location>
        <begin position="344"/>
        <end position="359"/>
    </location>
</feature>
<feature type="compositionally biased region" description="Polar residues" evidence="2">
    <location>
        <begin position="275"/>
        <end position="286"/>
    </location>
</feature>
<dbReference type="Pfam" id="PF09073">
    <property type="entry name" value="BUD22"/>
    <property type="match status" value="1"/>
</dbReference>
<dbReference type="GO" id="GO:0005634">
    <property type="term" value="C:nucleus"/>
    <property type="evidence" value="ECO:0007669"/>
    <property type="project" value="TreeGrafter"/>
</dbReference>
<keyword evidence="1" id="KW-0175">Coiled coil</keyword>
<organism evidence="4 5">
    <name type="scientific">Exophiala dermatitidis</name>
    <name type="common">Black yeast-like fungus</name>
    <name type="synonym">Wangiella dermatitidis</name>
    <dbReference type="NCBI Taxonomy" id="5970"/>
    <lineage>
        <taxon>Eukaryota</taxon>
        <taxon>Fungi</taxon>
        <taxon>Dikarya</taxon>
        <taxon>Ascomycota</taxon>
        <taxon>Pezizomycotina</taxon>
        <taxon>Eurotiomycetes</taxon>
        <taxon>Chaetothyriomycetidae</taxon>
        <taxon>Chaetothyriales</taxon>
        <taxon>Herpotrichiellaceae</taxon>
        <taxon>Exophiala</taxon>
    </lineage>
</organism>
<feature type="compositionally biased region" description="Basic and acidic residues" evidence="2">
    <location>
        <begin position="240"/>
        <end position="255"/>
    </location>
</feature>
<dbReference type="EMBL" id="JAJGCB010000026">
    <property type="protein sequence ID" value="KAJ8987300.1"/>
    <property type="molecule type" value="Genomic_DNA"/>
</dbReference>
<feature type="region of interest" description="Disordered" evidence="2">
    <location>
        <begin position="162"/>
        <end position="433"/>
    </location>
</feature>
<evidence type="ECO:0000256" key="1">
    <source>
        <dbReference type="ARBA" id="ARBA00023054"/>
    </source>
</evidence>
<dbReference type="InterPro" id="IPR015158">
    <property type="entry name" value="Bud22_dom"/>
</dbReference>
<gene>
    <name evidence="4" type="ORF">HRR80_008673</name>
</gene>
<proteinExistence type="predicted"/>
<sequence>MPKRKRQDGGDDEDELQIEDQALRIKVTRLKAKMDQSIKRLHAALKLARGFERQKLGRRQKTASDEPQTLLRLREEVIVLKELQLDQTAKRYLLKHLFRAKRVREHPAFVQVYGTEPAIEPMKSTAEANVLGRLFKSTPVKNVVPEIMKAIYDVLGIPQAGSSDDVEKKPSTLEQNKQTAQSNEDEFHGFSSEQGQSESAAPPDHPERSDSEADRLLSEYAAGRLASSGDEESESGEAAYLRRSEMSNGTSRRDISVSPSPSGSSDHDRRHTSDKSSAPRVTSTAFLPSLSLGGYYSGSESEDEDAPRHRGPPEPKPRKNRRGQRARQQLAELKYGKNAKHLAKQKEKDSRNAGWDPKRGAVGPGDNPRDRSRKGLNAKAPHNPSAGQTQPPRPKPKQRDDQGSLHPSWEAAKKRKMQDQTLPAFAGKKITFD</sequence>
<dbReference type="PANTHER" id="PTHR23325:SF1">
    <property type="entry name" value="SERUM RESPONSE FACTOR-BINDING PROTEIN 1"/>
    <property type="match status" value="1"/>
</dbReference>
<accession>A0AAN6IR02</accession>
<evidence type="ECO:0000256" key="2">
    <source>
        <dbReference type="SAM" id="MobiDB-lite"/>
    </source>
</evidence>
<feature type="compositionally biased region" description="Basic and acidic residues" evidence="2">
    <location>
        <begin position="265"/>
        <end position="274"/>
    </location>
</feature>
<dbReference type="GO" id="GO:0030490">
    <property type="term" value="P:maturation of SSU-rRNA"/>
    <property type="evidence" value="ECO:0007669"/>
    <property type="project" value="TreeGrafter"/>
</dbReference>
<feature type="compositionally biased region" description="Polar residues" evidence="2">
    <location>
        <begin position="172"/>
        <end position="182"/>
    </location>
</feature>
<comment type="caution">
    <text evidence="4">The sequence shown here is derived from an EMBL/GenBank/DDBJ whole genome shotgun (WGS) entry which is preliminary data.</text>
</comment>
<name>A0AAN6IR02_EXODE</name>
<protein>
    <recommendedName>
        <fullName evidence="3">Bud22 domain-containing protein</fullName>
    </recommendedName>
</protein>
<feature type="compositionally biased region" description="Basic and acidic residues" evidence="2">
    <location>
        <begin position="204"/>
        <end position="217"/>
    </location>
</feature>